<gene>
    <name evidence="3" type="ORF">AQUCO_00400164v1</name>
</gene>
<dbReference type="AlphaFoldDB" id="A0A2G5ETN6"/>
<evidence type="ECO:0008006" key="5">
    <source>
        <dbReference type="Google" id="ProtNLM"/>
    </source>
</evidence>
<keyword evidence="4" id="KW-1185">Reference proteome</keyword>
<feature type="transmembrane region" description="Helical" evidence="2">
    <location>
        <begin position="36"/>
        <end position="54"/>
    </location>
</feature>
<keyword evidence="2" id="KW-0472">Membrane</keyword>
<dbReference type="FunCoup" id="A0A2G5ETN6">
    <property type="interactions" value="666"/>
</dbReference>
<dbReference type="PANTHER" id="PTHR36794">
    <property type="entry name" value="TRANSMEMBRANE PROTEIN"/>
    <property type="match status" value="1"/>
</dbReference>
<evidence type="ECO:0000313" key="4">
    <source>
        <dbReference type="Proteomes" id="UP000230069"/>
    </source>
</evidence>
<keyword evidence="2" id="KW-1133">Transmembrane helix</keyword>
<accession>A0A2G5ETN6</accession>
<evidence type="ECO:0000256" key="2">
    <source>
        <dbReference type="SAM" id="Phobius"/>
    </source>
</evidence>
<dbReference type="EMBL" id="KZ305021">
    <property type="protein sequence ID" value="PIA59116.1"/>
    <property type="molecule type" value="Genomic_DNA"/>
</dbReference>
<proteinExistence type="predicted"/>
<evidence type="ECO:0000256" key="1">
    <source>
        <dbReference type="SAM" id="MobiDB-lite"/>
    </source>
</evidence>
<dbReference type="PANTHER" id="PTHR36794:SF1">
    <property type="entry name" value="TRANSMEMBRANE PROTEIN"/>
    <property type="match status" value="1"/>
</dbReference>
<dbReference type="Proteomes" id="UP000230069">
    <property type="component" value="Unassembled WGS sequence"/>
</dbReference>
<protein>
    <recommendedName>
        <fullName evidence="5">Transmembrane protein</fullName>
    </recommendedName>
</protein>
<sequence>MGFEEEKESMNPVMKMKEKVENEYKKIKEHAETYPYVWASYIFVYGGLALWGTYRWRKLRNTEDRVRVLQEKLRNIVQAEETVSSSSSSSSIAKPTSIIDKPQK</sequence>
<reference evidence="3 4" key="1">
    <citation type="submission" date="2017-09" db="EMBL/GenBank/DDBJ databases">
        <title>WGS assembly of Aquilegia coerulea Goldsmith.</title>
        <authorList>
            <person name="Hodges S."/>
            <person name="Kramer E."/>
            <person name="Nordborg M."/>
            <person name="Tomkins J."/>
            <person name="Borevitz J."/>
            <person name="Derieg N."/>
            <person name="Yan J."/>
            <person name="Mihaltcheva S."/>
            <person name="Hayes R.D."/>
            <person name="Rokhsar D."/>
        </authorList>
    </citation>
    <scope>NUCLEOTIDE SEQUENCE [LARGE SCALE GENOMIC DNA]</scope>
    <source>
        <strain evidence="4">cv. Goldsmith</strain>
    </source>
</reference>
<organism evidence="3 4">
    <name type="scientific">Aquilegia coerulea</name>
    <name type="common">Rocky mountain columbine</name>
    <dbReference type="NCBI Taxonomy" id="218851"/>
    <lineage>
        <taxon>Eukaryota</taxon>
        <taxon>Viridiplantae</taxon>
        <taxon>Streptophyta</taxon>
        <taxon>Embryophyta</taxon>
        <taxon>Tracheophyta</taxon>
        <taxon>Spermatophyta</taxon>
        <taxon>Magnoliopsida</taxon>
        <taxon>Ranunculales</taxon>
        <taxon>Ranunculaceae</taxon>
        <taxon>Thalictroideae</taxon>
        <taxon>Aquilegia</taxon>
    </lineage>
</organism>
<dbReference type="OrthoDB" id="1925472at2759"/>
<dbReference type="InParanoid" id="A0A2G5ETN6"/>
<keyword evidence="2" id="KW-0812">Transmembrane</keyword>
<feature type="region of interest" description="Disordered" evidence="1">
    <location>
        <begin position="80"/>
        <end position="104"/>
    </location>
</feature>
<name>A0A2G5ETN6_AQUCA</name>
<dbReference type="STRING" id="218851.A0A2G5ETN6"/>
<evidence type="ECO:0000313" key="3">
    <source>
        <dbReference type="EMBL" id="PIA59116.1"/>
    </source>
</evidence>